<dbReference type="GO" id="GO:0006281">
    <property type="term" value="P:DNA repair"/>
    <property type="evidence" value="ECO:0007669"/>
    <property type="project" value="InterPro"/>
</dbReference>
<gene>
    <name evidence="2" type="ORF">FC60_GL001521</name>
</gene>
<dbReference type="InterPro" id="IPR010994">
    <property type="entry name" value="RuvA_2-like"/>
</dbReference>
<dbReference type="Gene3D" id="3.10.560.10">
    <property type="entry name" value="Outer membrane lipoprotein wza domain like"/>
    <property type="match status" value="1"/>
</dbReference>
<dbReference type="InterPro" id="IPR004509">
    <property type="entry name" value="Competence_ComEA_HhH"/>
</dbReference>
<dbReference type="EMBL" id="AZFN01000006">
    <property type="protein sequence ID" value="KRM02826.1"/>
    <property type="molecule type" value="Genomic_DNA"/>
</dbReference>
<dbReference type="PANTHER" id="PTHR21180:SF32">
    <property type="entry name" value="ENDONUCLEASE_EXONUCLEASE_PHOSPHATASE FAMILY DOMAIN-CONTAINING PROTEIN 1"/>
    <property type="match status" value="1"/>
</dbReference>
<proteinExistence type="predicted"/>
<dbReference type="AlphaFoldDB" id="A0A0R1VBE2"/>
<dbReference type="RefSeq" id="WP_056936984.1">
    <property type="nucleotide sequence ID" value="NZ_AZFN01000006.1"/>
</dbReference>
<reference evidence="2 3" key="1">
    <citation type="journal article" date="2015" name="Genome Announc.">
        <title>Expanding the biotechnology potential of lactobacilli through comparative genomics of 213 strains and associated genera.</title>
        <authorList>
            <person name="Sun Z."/>
            <person name="Harris H.M."/>
            <person name="McCann A."/>
            <person name="Guo C."/>
            <person name="Argimon S."/>
            <person name="Zhang W."/>
            <person name="Yang X."/>
            <person name="Jeffery I.B."/>
            <person name="Cooney J.C."/>
            <person name="Kagawa T.F."/>
            <person name="Liu W."/>
            <person name="Song Y."/>
            <person name="Salvetti E."/>
            <person name="Wrobel A."/>
            <person name="Rasinkangas P."/>
            <person name="Parkhill J."/>
            <person name="Rea M.C."/>
            <person name="O'Sullivan O."/>
            <person name="Ritari J."/>
            <person name="Douillard F.P."/>
            <person name="Paul Ross R."/>
            <person name="Yang R."/>
            <person name="Briner A.E."/>
            <person name="Felis G.E."/>
            <person name="de Vos W.M."/>
            <person name="Barrangou R."/>
            <person name="Klaenhammer T.R."/>
            <person name="Caufield P.W."/>
            <person name="Cui Y."/>
            <person name="Zhang H."/>
            <person name="O'Toole P.W."/>
        </authorList>
    </citation>
    <scope>NUCLEOTIDE SEQUENCE [LARGE SCALE GENOMIC DNA]</scope>
    <source>
        <strain evidence="2 3">DSM 16045</strain>
    </source>
</reference>
<accession>A0A0R1VBE2</accession>
<keyword evidence="3" id="KW-1185">Reference proteome</keyword>
<dbReference type="Pfam" id="PF10531">
    <property type="entry name" value="SLBB"/>
    <property type="match status" value="1"/>
</dbReference>
<dbReference type="GO" id="GO:0003677">
    <property type="term" value="F:DNA binding"/>
    <property type="evidence" value="ECO:0007669"/>
    <property type="project" value="InterPro"/>
</dbReference>
<name>A0A0R1VBE2_9LACO</name>
<dbReference type="PANTHER" id="PTHR21180">
    <property type="entry name" value="ENDONUCLEASE/EXONUCLEASE/PHOSPHATASE FAMILY DOMAIN-CONTAINING PROTEIN 1"/>
    <property type="match status" value="1"/>
</dbReference>
<evidence type="ECO:0000313" key="3">
    <source>
        <dbReference type="Proteomes" id="UP000051739"/>
    </source>
</evidence>
<feature type="domain" description="Helix-hairpin-helix DNA-binding motif class 1" evidence="1">
    <location>
        <begin position="159"/>
        <end position="178"/>
    </location>
</feature>
<evidence type="ECO:0000313" key="2">
    <source>
        <dbReference type="EMBL" id="KRM02826.1"/>
    </source>
</evidence>
<dbReference type="NCBIfam" id="TIGR00426">
    <property type="entry name" value="competence protein ComEA helix-hairpin-helix repeat region"/>
    <property type="match status" value="1"/>
</dbReference>
<dbReference type="InterPro" id="IPR003583">
    <property type="entry name" value="Hlx-hairpin-Hlx_DNA-bd_motif"/>
</dbReference>
<evidence type="ECO:0000259" key="1">
    <source>
        <dbReference type="SMART" id="SM00278"/>
    </source>
</evidence>
<organism evidence="2 3">
    <name type="scientific">Limosilactobacillus gastricus DSM 16045</name>
    <dbReference type="NCBI Taxonomy" id="1423749"/>
    <lineage>
        <taxon>Bacteria</taxon>
        <taxon>Bacillati</taxon>
        <taxon>Bacillota</taxon>
        <taxon>Bacilli</taxon>
        <taxon>Lactobacillales</taxon>
        <taxon>Lactobacillaceae</taxon>
        <taxon>Limosilactobacillus</taxon>
    </lineage>
</organism>
<dbReference type="PATRIC" id="fig|1423749.3.peg.1574"/>
<dbReference type="SUPFAM" id="SSF47781">
    <property type="entry name" value="RuvA domain 2-like"/>
    <property type="match status" value="1"/>
</dbReference>
<protein>
    <submittedName>
        <fullName evidence="2">Competence protein</fullName>
    </submittedName>
</protein>
<comment type="caution">
    <text evidence="2">The sequence shown here is derived from an EMBL/GenBank/DDBJ whole genome shotgun (WGS) entry which is preliminary data.</text>
</comment>
<dbReference type="InterPro" id="IPR019554">
    <property type="entry name" value="Soluble_ligand-bd"/>
</dbReference>
<dbReference type="InterPro" id="IPR051675">
    <property type="entry name" value="Endo/Exo/Phosphatase_dom_1"/>
</dbReference>
<dbReference type="GO" id="GO:0015627">
    <property type="term" value="C:type II protein secretion system complex"/>
    <property type="evidence" value="ECO:0007669"/>
    <property type="project" value="TreeGrafter"/>
</dbReference>
<feature type="domain" description="Helix-hairpin-helix DNA-binding motif class 1" evidence="1">
    <location>
        <begin position="189"/>
        <end position="208"/>
    </location>
</feature>
<dbReference type="Gene3D" id="1.10.150.310">
    <property type="entry name" value="Tex RuvX-like domain-like"/>
    <property type="match status" value="1"/>
</dbReference>
<dbReference type="Pfam" id="PF12836">
    <property type="entry name" value="HHH_3"/>
    <property type="match status" value="1"/>
</dbReference>
<sequence length="211" mass="22835">MDIEELRERLIDLWETQRTKLILGAGVLMCIGLFCWHQKPTPVSTNSPTMMNSTVSSRMATSTTTQNGRVSIDIKGAVAHPGVYTLPKQARVKEAIEQAGGSLPTADLNQVNLAKQLTDQQVIYIPLVGEKIAGANNIQTGSSADGDQPIVNLNTATKEQLQTITGIGEKKADKILAYRQEHGEFKSVEELKSVDGFGDKTVAKLQSSLSV</sequence>
<dbReference type="Proteomes" id="UP000051739">
    <property type="component" value="Unassembled WGS sequence"/>
</dbReference>
<dbReference type="GO" id="GO:0015628">
    <property type="term" value="P:protein secretion by the type II secretion system"/>
    <property type="evidence" value="ECO:0007669"/>
    <property type="project" value="TreeGrafter"/>
</dbReference>
<dbReference type="SMART" id="SM00278">
    <property type="entry name" value="HhH1"/>
    <property type="match status" value="2"/>
</dbReference>